<organism evidence="2 3">
    <name type="scientific">Acanthaster planci</name>
    <name type="common">Crown-of-thorns starfish</name>
    <dbReference type="NCBI Taxonomy" id="133434"/>
    <lineage>
        <taxon>Eukaryota</taxon>
        <taxon>Metazoa</taxon>
        <taxon>Echinodermata</taxon>
        <taxon>Eleutherozoa</taxon>
        <taxon>Asterozoa</taxon>
        <taxon>Asteroidea</taxon>
        <taxon>Valvatacea</taxon>
        <taxon>Valvatida</taxon>
        <taxon>Acanthasteridae</taxon>
        <taxon>Acanthaster</taxon>
    </lineage>
</organism>
<dbReference type="AlphaFoldDB" id="A0A8B7ZU31"/>
<name>A0A8B7ZU31_ACAPL</name>
<dbReference type="RefSeq" id="XP_022108310.1">
    <property type="nucleotide sequence ID" value="XM_022252618.1"/>
</dbReference>
<dbReference type="OrthoDB" id="6283219at2759"/>
<feature type="region of interest" description="Disordered" evidence="1">
    <location>
        <begin position="28"/>
        <end position="67"/>
    </location>
</feature>
<evidence type="ECO:0000313" key="3">
    <source>
        <dbReference type="RefSeq" id="XP_022108310.1"/>
    </source>
</evidence>
<protein>
    <submittedName>
        <fullName evidence="3">Uncharacterized protein LOC110988791</fullName>
    </submittedName>
</protein>
<evidence type="ECO:0000256" key="1">
    <source>
        <dbReference type="SAM" id="MobiDB-lite"/>
    </source>
</evidence>
<dbReference type="GeneID" id="110988791"/>
<reference evidence="3" key="1">
    <citation type="submission" date="2025-08" db="UniProtKB">
        <authorList>
            <consortium name="RefSeq"/>
        </authorList>
    </citation>
    <scope>IDENTIFICATION</scope>
</reference>
<gene>
    <name evidence="3" type="primary">LOC110988791</name>
</gene>
<dbReference type="OMA" id="YCRGKAK"/>
<sequence>MMLEMKLELQNVEDEEEQAQLEAQLWEEEMEAEDEATGDRPDVTQAIDVSEEVTSSAPAVNHDPAQADMKDVSGIVTFPSNSNDQEIALTFAAPSQSTPAQNKNATTHVAGFHPVPAREQTSIEQLCQALMLTMNIPKPDIKSFSGDPAEYWAFVTGFETNIGSKVTDARTRLTYLVQYCRGKAKESIENCILMEPAAGYKKALEILREQFGQPHLIMHALLHKVTSRGQIRPNDGNALWDLARDMRKCQITLSQLGYNADMNSSGNLLKVQRLLPLHLQADW</sequence>
<evidence type="ECO:0000313" key="2">
    <source>
        <dbReference type="Proteomes" id="UP000694845"/>
    </source>
</evidence>
<keyword evidence="2" id="KW-1185">Reference proteome</keyword>
<proteinExistence type="predicted"/>
<feature type="non-terminal residue" evidence="3">
    <location>
        <position position="283"/>
    </location>
</feature>
<dbReference type="KEGG" id="aplc:110988791"/>
<dbReference type="Proteomes" id="UP000694845">
    <property type="component" value="Unplaced"/>
</dbReference>
<dbReference type="Pfam" id="PF03564">
    <property type="entry name" value="DUF1759"/>
    <property type="match status" value="1"/>
</dbReference>
<dbReference type="InterPro" id="IPR005312">
    <property type="entry name" value="DUF1759"/>
</dbReference>
<accession>A0A8B7ZU31</accession>
<dbReference type="PANTHER" id="PTHR47331">
    <property type="entry name" value="PHD-TYPE DOMAIN-CONTAINING PROTEIN"/>
    <property type="match status" value="1"/>
</dbReference>